<keyword evidence="3" id="KW-0808">Transferase</keyword>
<keyword evidence="4" id="KW-0521">NADP</keyword>
<dbReference type="GO" id="GO:1901336">
    <property type="term" value="P:lactone biosynthetic process"/>
    <property type="evidence" value="ECO:0007669"/>
    <property type="project" value="UniProtKB-ARBA"/>
</dbReference>
<dbReference type="Pfam" id="PF21089">
    <property type="entry name" value="PKS_DH_N"/>
    <property type="match status" value="1"/>
</dbReference>
<dbReference type="InterPro" id="IPR016036">
    <property type="entry name" value="Malonyl_transacylase_ACP-bd"/>
</dbReference>
<dbReference type="Pfam" id="PF14765">
    <property type="entry name" value="PS-DH"/>
    <property type="match status" value="1"/>
</dbReference>
<dbReference type="OrthoDB" id="329835at2759"/>
<dbReference type="InterPro" id="IPR020806">
    <property type="entry name" value="PKS_PP-bd"/>
</dbReference>
<evidence type="ECO:0000259" key="12">
    <source>
        <dbReference type="PROSITE" id="PS52019"/>
    </source>
</evidence>
<dbReference type="SUPFAM" id="SSF55048">
    <property type="entry name" value="Probable ACP-binding domain of malonyl-CoA ACP transacylase"/>
    <property type="match status" value="1"/>
</dbReference>
<dbReference type="SMART" id="SM00826">
    <property type="entry name" value="PKS_DH"/>
    <property type="match status" value="1"/>
</dbReference>
<evidence type="ECO:0000256" key="7">
    <source>
        <dbReference type="ARBA" id="ARBA00023315"/>
    </source>
</evidence>
<dbReference type="InterPro" id="IPR013217">
    <property type="entry name" value="Methyltransf_12"/>
</dbReference>
<dbReference type="PANTHER" id="PTHR43775:SF28">
    <property type="entry name" value="SYNTHASE, PUTATIVE-RELATED"/>
    <property type="match status" value="1"/>
</dbReference>
<dbReference type="InterPro" id="IPR014030">
    <property type="entry name" value="Ketoacyl_synth_N"/>
</dbReference>
<evidence type="ECO:0000259" key="10">
    <source>
        <dbReference type="PROSITE" id="PS50075"/>
    </source>
</evidence>
<evidence type="ECO:0000256" key="3">
    <source>
        <dbReference type="ARBA" id="ARBA00022679"/>
    </source>
</evidence>
<evidence type="ECO:0000259" key="11">
    <source>
        <dbReference type="PROSITE" id="PS52004"/>
    </source>
</evidence>
<dbReference type="GO" id="GO:0044550">
    <property type="term" value="P:secondary metabolite biosynthetic process"/>
    <property type="evidence" value="ECO:0007669"/>
    <property type="project" value="UniProtKB-ARBA"/>
</dbReference>
<dbReference type="InterPro" id="IPR001227">
    <property type="entry name" value="Ac_transferase_dom_sf"/>
</dbReference>
<dbReference type="CDD" id="cd00833">
    <property type="entry name" value="PKS"/>
    <property type="match status" value="1"/>
</dbReference>
<dbReference type="InterPro" id="IPR036736">
    <property type="entry name" value="ACP-like_sf"/>
</dbReference>
<keyword evidence="1" id="KW-0596">Phosphopantetheine</keyword>
<dbReference type="Gene3D" id="3.40.50.720">
    <property type="entry name" value="NAD(P)-binding Rossmann-like Domain"/>
    <property type="match status" value="2"/>
</dbReference>
<dbReference type="Pfam" id="PF23114">
    <property type="entry name" value="NAD-bd_HRPKS_sdrA"/>
    <property type="match status" value="1"/>
</dbReference>
<dbReference type="Gene3D" id="3.10.129.110">
    <property type="entry name" value="Polyketide synthase dehydratase"/>
    <property type="match status" value="1"/>
</dbReference>
<feature type="domain" description="PKS/mFAS DH" evidence="12">
    <location>
        <begin position="982"/>
        <end position="1269"/>
    </location>
</feature>
<dbReference type="InterPro" id="IPR049900">
    <property type="entry name" value="PKS_mFAS_DH"/>
</dbReference>
<sequence>MGLIKPAIGLAAPSHKRNAYCVHEYSSNSSLVPLRKACYGVSTMAPYLNDQMPSSTTGPSDVTARTSHSSRDGHDGGGEGGLLRPNTQAKAVPIAICGMALRLPGGIMTPSQFWDFLLAKRDARTLVPESRYNISAYHTGLGKPGEVKSEYGYFLDDSVDIGALDTAIFNMAKTEMERLDPQQRQLLEVVRECFESAGEVNYQGENIGCFVGTFGEDWAESFGKDQQIYGLYRISGCGDLFQSNRISFDFDLRGPSMTIRTGCSSSLIGLHEACGAITRGDCTSAIVAGANMILGPSMTQAMTEQGVLSPDGSCKSFDAEANGYARAEAINAVYVKSLEDALRDGNPIRAVIRGTSSNCDGKTLGISQPRAASHEDMIRKAYTVSGIETLSDTAYIECHGTGTAIGDPIETSAVANVFGDQGVYIGSVKPNIGHSEGASGLTSLIKTVLSLENRTIPPNIKFNKPNPRIPFEAWKLKVPVDPVPWPQHRCERAGVNSFGIGGANAHVVLESRDLYLGSAPVISKAALQPRLLVYSANTSDSLRRQVVNHQQYLRERPECLHDLSYTLGARREHLGQRAYSVADVSAEPKCSPFTKAPSSAPRLVMVFTGQGAQWPQMGRELFLSNAAFKHSISTMEKYLSTLPDAPSWRISDELCKSSEESNLHKASYSQPLCTAVQVALVDALTVLGVFPTAVVGHSSGEIAAAYAAGRLTAREAIIAAYYRGVVSSQVTREGGMAAIGLSWDETSEQLVDGVVIACENSPSSVTISGDSDRVKEVLSNIQKAHPNALARPLKVDKAYHSHHMKEVGSTYRHLAKGYALGTSTATQVDFFSSVTGQLLDGAHVLDASYWQANLESPVLFRTAVANLVAHARLESNNNLMFLEVGPHSALAGPLRQILARESAGSPYASSMTRGQDCTTSFLSAMGELYLQNITLDFESLTNPDATAQVLTDSPSYPWQHDRSVLFETRLSKEWRFRKFPKHEVLGIRVAESTSTEPAWRNVLILDHVPWIRDHNIKGDVVYPCAAYLAMAGEAVRQLNEESFSGYSLRNVIVSTAMVLHDTKSTEIMTSFKRHRLTDTLDSSWWEFTISSYNGSGWVKHCSGEVCARDEEDASSSFERPHRMARKVSTSKWYESSRHVGANYGPLFQGLKEISTSTTQNLASAQAVVTTTGRTDIYSVHPTQIDAFLQLLGVAAAKGVSRSFKHLVVPTHAEQIDICNTAADFEITTSAKYNLNGSIVGDGYGLAPDGSLALRMKGVKLSPLEGEESLANSDRHAAGRLNWKRDINFLDCADLIRPYSERAEEMLPFFELTALCIEETLDRVSQTPSCLPHLETFRAWMEAQPRSPVEPSNRMARIQALVAEISRTAASPGAEAMLRVMENAQAVFSGTSEPLEFLMADQTLTQIYNYMDGGCDRSAFMQALGHSNPNLRVLEIGAGTGGTTATMLSDLQNPDGGHLMYSKYTYTDVSAGFFSAAKDRFKSWPNVEFATLDISQDPEVQGFNAGSYDLILATNVLHATPSLHETLASVRKLIHPDGRLLLQELSSDCKVWNFVMGVLPGWWLGADDGRPEEPYVSPQRWEDELRAAGFDGLEAVVFDSKKPMQTNALMVSKPTEASPTSPRDIALLCDHNSKSLAQRLESELVSVGRHVSVCGLQDTIPDNLDIVALLDLEQPFFDNMTETKFAQFRSFVSNLKGQGVLWATRTSQIMCKDPRFAQSLGAARVIRNEFFLDFATCEIDHPDDSLAPFIAVLSKFQRRRENESFQAEQEYAIVNGEVYIPRFYPFHLKEDLLGLETAAVADGAVELAVGKYGRLSTMKWISKPVRSLDDDEVEIEIHNVGMNFKDVLIAMGIVPSSVAGFGIEAAGIVRKVGSKVEHVRKGDRVFTMGGACFSSSLIVPALLCVKIPDSLGFEDAATMPCVYATVTHSLLDVARVERGQSVLIHSACGGVGLAAIQICKMIGAEIYATVGSDNKVEFLVDNHQIPRDHIFNSRDTSFRDDVLRMTKGVGVDIVLNSLSGELLHASWACVAEFGTLLEIGKRDFIGNGLLAMNPFELNRTYCGIDLGHLLERKPASVFRLLNDIFKYYEQGHIQPIKPIKTFQASAVEECFRYMQKGQHIGKIVVSMTSTKEEDQLQLRGSQKDVTFDGEASYLLVGGLGGLGKAVSTWMVERGARHLIYLSRSAGQSAEDQDFIRELQEQGCVATAVQGNVANADDVAKAVQSTANLKGILQMSMVLRDRQLSRMSSEEWNTVVTPKVQGTWNLHDLTINKKLDFFVVFSSISGIMGQHGQSNYASANTFLDAFVQYRHSKGLVASSMDIGVMEDTGYVAENPAMLEGLRATGFHSIRESELLDGLTMAISAGRSCASEMADKSYTNNGQLILGLRSTKPLSDPANRVLWRRDRRAAVYHNESNGEGITTASATSNKLREFLSLCTVHPAVLHDKTNVTFLAQQIGLRLYDMVMKPVEDETSIDISLSVQDLGLDSLVAIEMRTWWKHTFGLDISVLEMLGMGSLLALGEHAAQGLLEKYEKADDGRMDVVMSNKMP</sequence>
<dbReference type="Pfam" id="PF08242">
    <property type="entry name" value="Methyltransf_12"/>
    <property type="match status" value="1"/>
</dbReference>
<dbReference type="InterPro" id="IPR050091">
    <property type="entry name" value="PKS_NRPS_Biosynth_Enz"/>
</dbReference>
<dbReference type="GO" id="GO:0016491">
    <property type="term" value="F:oxidoreductase activity"/>
    <property type="evidence" value="ECO:0007669"/>
    <property type="project" value="UniProtKB-KW"/>
</dbReference>
<dbReference type="SMART" id="SM00825">
    <property type="entry name" value="PKS_KS"/>
    <property type="match status" value="1"/>
</dbReference>
<dbReference type="InterPro" id="IPR056501">
    <property type="entry name" value="NAD-bd_HRPKS_sdrA"/>
</dbReference>
<keyword evidence="7" id="KW-0012">Acyltransferase</keyword>
<dbReference type="InterPro" id="IPR029063">
    <property type="entry name" value="SAM-dependent_MTases_sf"/>
</dbReference>
<dbReference type="HOGENOM" id="CLU_000022_31_1_1"/>
<feature type="region of interest" description="C-terminal hotdog fold" evidence="8">
    <location>
        <begin position="1124"/>
        <end position="1269"/>
    </location>
</feature>
<dbReference type="Gene3D" id="3.30.70.3290">
    <property type="match status" value="1"/>
</dbReference>
<feature type="compositionally biased region" description="Polar residues" evidence="9">
    <location>
        <begin position="51"/>
        <end position="67"/>
    </location>
</feature>
<feature type="region of interest" description="Disordered" evidence="9">
    <location>
        <begin position="49"/>
        <end position="84"/>
    </location>
</feature>
<feature type="region of interest" description="N-terminal hotdog fold" evidence="8">
    <location>
        <begin position="982"/>
        <end position="1112"/>
    </location>
</feature>
<feature type="domain" description="Carrier" evidence="10">
    <location>
        <begin position="2450"/>
        <end position="2526"/>
    </location>
</feature>
<accession>A0A0D1ZBQ4</accession>
<evidence type="ECO:0000256" key="2">
    <source>
        <dbReference type="ARBA" id="ARBA00022553"/>
    </source>
</evidence>
<dbReference type="Pfam" id="PF00550">
    <property type="entry name" value="PP-binding"/>
    <property type="match status" value="1"/>
</dbReference>
<keyword evidence="6" id="KW-0511">Multifunctional enzyme</keyword>
<dbReference type="Proteomes" id="UP000053599">
    <property type="component" value="Unassembled WGS sequence"/>
</dbReference>
<dbReference type="SUPFAM" id="SSF53335">
    <property type="entry name" value="S-adenosyl-L-methionine-dependent methyltransferases"/>
    <property type="match status" value="1"/>
</dbReference>
<dbReference type="SMART" id="SM00822">
    <property type="entry name" value="PKS_KR"/>
    <property type="match status" value="1"/>
</dbReference>
<dbReference type="Pfam" id="PF00698">
    <property type="entry name" value="Acyl_transf_1"/>
    <property type="match status" value="1"/>
</dbReference>
<dbReference type="InterPro" id="IPR036291">
    <property type="entry name" value="NAD(P)-bd_dom_sf"/>
</dbReference>
<dbReference type="InterPro" id="IPR013154">
    <property type="entry name" value="ADH-like_N"/>
</dbReference>
<evidence type="ECO:0000256" key="4">
    <source>
        <dbReference type="ARBA" id="ARBA00022857"/>
    </source>
</evidence>
<dbReference type="InterPro" id="IPR049552">
    <property type="entry name" value="PKS_DH_N"/>
</dbReference>
<dbReference type="Gene3D" id="3.40.366.10">
    <property type="entry name" value="Malonyl-Coenzyme A Acyl Carrier Protein, domain 2"/>
    <property type="match status" value="1"/>
</dbReference>
<dbReference type="CDD" id="cd05195">
    <property type="entry name" value="enoyl_red"/>
    <property type="match status" value="1"/>
</dbReference>
<dbReference type="InterPro" id="IPR016039">
    <property type="entry name" value="Thiolase-like"/>
</dbReference>
<dbReference type="Gene3D" id="3.40.50.150">
    <property type="entry name" value="Vaccinia Virus protein VP39"/>
    <property type="match status" value="1"/>
</dbReference>
<dbReference type="SMART" id="SM00823">
    <property type="entry name" value="PKS_PP"/>
    <property type="match status" value="1"/>
</dbReference>
<dbReference type="InterPro" id="IPR042104">
    <property type="entry name" value="PKS_dehydratase_sf"/>
</dbReference>
<organism evidence="13 14">
    <name type="scientific">Exophiala sideris</name>
    <dbReference type="NCBI Taxonomy" id="1016849"/>
    <lineage>
        <taxon>Eukaryota</taxon>
        <taxon>Fungi</taxon>
        <taxon>Dikarya</taxon>
        <taxon>Ascomycota</taxon>
        <taxon>Pezizomycotina</taxon>
        <taxon>Eurotiomycetes</taxon>
        <taxon>Chaetothyriomycetidae</taxon>
        <taxon>Chaetothyriales</taxon>
        <taxon>Herpotrichiellaceae</taxon>
        <taxon>Exophiala</taxon>
    </lineage>
</organism>
<proteinExistence type="predicted"/>
<evidence type="ECO:0000256" key="5">
    <source>
        <dbReference type="ARBA" id="ARBA00023002"/>
    </source>
</evidence>
<dbReference type="SMART" id="SM00827">
    <property type="entry name" value="PKS_AT"/>
    <property type="match status" value="1"/>
</dbReference>
<dbReference type="SUPFAM" id="SSF52151">
    <property type="entry name" value="FabD/lysophospholipase-like"/>
    <property type="match status" value="1"/>
</dbReference>
<dbReference type="SMART" id="SM00829">
    <property type="entry name" value="PKS_ER"/>
    <property type="match status" value="1"/>
</dbReference>
<dbReference type="InterPro" id="IPR016035">
    <property type="entry name" value="Acyl_Trfase/lysoPLipase"/>
</dbReference>
<dbReference type="InterPro" id="IPR020807">
    <property type="entry name" value="PKS_DH"/>
</dbReference>
<dbReference type="Gene3D" id="1.10.1200.10">
    <property type="entry name" value="ACP-like"/>
    <property type="match status" value="1"/>
</dbReference>
<evidence type="ECO:0000256" key="6">
    <source>
        <dbReference type="ARBA" id="ARBA00023268"/>
    </source>
</evidence>
<dbReference type="EMBL" id="KN846952">
    <property type="protein sequence ID" value="KIV84188.1"/>
    <property type="molecule type" value="Genomic_DNA"/>
</dbReference>
<dbReference type="InterPro" id="IPR011032">
    <property type="entry name" value="GroES-like_sf"/>
</dbReference>
<feature type="active site" description="Proton acceptor; for dehydratase activity" evidence="8">
    <location>
        <position position="1014"/>
    </location>
</feature>
<gene>
    <name evidence="13" type="ORF">PV11_06155</name>
</gene>
<dbReference type="InterPro" id="IPR014031">
    <property type="entry name" value="Ketoacyl_synth_C"/>
</dbReference>
<dbReference type="GO" id="GO:0031177">
    <property type="term" value="F:phosphopantetheine binding"/>
    <property type="evidence" value="ECO:0007669"/>
    <property type="project" value="InterPro"/>
</dbReference>
<dbReference type="InterPro" id="IPR020843">
    <property type="entry name" value="ER"/>
</dbReference>
<dbReference type="InterPro" id="IPR032821">
    <property type="entry name" value="PKS_assoc"/>
</dbReference>
<dbReference type="SUPFAM" id="SSF51735">
    <property type="entry name" value="NAD(P)-binding Rossmann-fold domains"/>
    <property type="match status" value="2"/>
</dbReference>
<reference evidence="13 14" key="1">
    <citation type="submission" date="2015-01" db="EMBL/GenBank/DDBJ databases">
        <title>The Genome Sequence of Exophiala sideris CBS121828.</title>
        <authorList>
            <consortium name="The Broad Institute Genomics Platform"/>
            <person name="Cuomo C."/>
            <person name="de Hoog S."/>
            <person name="Gorbushina A."/>
            <person name="Stielow B."/>
            <person name="Teixiera M."/>
            <person name="Abouelleil A."/>
            <person name="Chapman S.B."/>
            <person name="Priest M."/>
            <person name="Young S.K."/>
            <person name="Wortman J."/>
            <person name="Nusbaum C."/>
            <person name="Birren B."/>
        </authorList>
    </citation>
    <scope>NUCLEOTIDE SEQUENCE [LARGE SCALE GENOMIC DNA]</scope>
    <source>
        <strain evidence="13 14">CBS 121828</strain>
    </source>
</reference>
<dbReference type="FunFam" id="3.40.50.720:FF:000209">
    <property type="entry name" value="Polyketide synthase Pks12"/>
    <property type="match status" value="1"/>
</dbReference>
<dbReference type="Pfam" id="PF00109">
    <property type="entry name" value="ketoacyl-synt"/>
    <property type="match status" value="1"/>
</dbReference>
<dbReference type="SUPFAM" id="SSF47336">
    <property type="entry name" value="ACP-like"/>
    <property type="match status" value="1"/>
</dbReference>
<name>A0A0D1ZBQ4_9EURO</name>
<dbReference type="InterPro" id="IPR014043">
    <property type="entry name" value="Acyl_transferase_dom"/>
</dbReference>
<evidence type="ECO:0000313" key="13">
    <source>
        <dbReference type="EMBL" id="KIV84188.1"/>
    </source>
</evidence>
<keyword evidence="5" id="KW-0560">Oxidoreductase</keyword>
<protein>
    <submittedName>
        <fullName evidence="13">Uncharacterized protein</fullName>
    </submittedName>
</protein>
<dbReference type="STRING" id="1016849.A0A0D1ZBQ4"/>
<dbReference type="InterPro" id="IPR020841">
    <property type="entry name" value="PKS_Beta-ketoAc_synthase_dom"/>
</dbReference>
<evidence type="ECO:0000256" key="8">
    <source>
        <dbReference type="PROSITE-ProRule" id="PRU01363"/>
    </source>
</evidence>
<dbReference type="Pfam" id="PF02801">
    <property type="entry name" value="Ketoacyl-synt_C"/>
    <property type="match status" value="1"/>
</dbReference>
<dbReference type="InterPro" id="IPR013968">
    <property type="entry name" value="PKS_KR"/>
</dbReference>
<evidence type="ECO:0000256" key="1">
    <source>
        <dbReference type="ARBA" id="ARBA00022450"/>
    </source>
</evidence>
<dbReference type="InterPro" id="IPR049551">
    <property type="entry name" value="PKS_DH_C"/>
</dbReference>
<dbReference type="Gene3D" id="3.40.47.10">
    <property type="match status" value="1"/>
</dbReference>
<dbReference type="Pfam" id="PF08659">
    <property type="entry name" value="KR"/>
    <property type="match status" value="1"/>
</dbReference>
<dbReference type="Pfam" id="PF08240">
    <property type="entry name" value="ADH_N"/>
    <property type="match status" value="1"/>
</dbReference>
<dbReference type="InterPro" id="IPR009081">
    <property type="entry name" value="PP-bd_ACP"/>
</dbReference>
<keyword evidence="2" id="KW-0597">Phosphoprotein</keyword>
<dbReference type="PROSITE" id="PS52019">
    <property type="entry name" value="PKS_MFAS_DH"/>
    <property type="match status" value="1"/>
</dbReference>
<dbReference type="PANTHER" id="PTHR43775">
    <property type="entry name" value="FATTY ACID SYNTHASE"/>
    <property type="match status" value="1"/>
</dbReference>
<evidence type="ECO:0000256" key="9">
    <source>
        <dbReference type="SAM" id="MobiDB-lite"/>
    </source>
</evidence>
<feature type="active site" description="Proton donor; for dehydratase activity" evidence="8">
    <location>
        <position position="1185"/>
    </location>
</feature>
<dbReference type="SUPFAM" id="SSF53901">
    <property type="entry name" value="Thiolase-like"/>
    <property type="match status" value="1"/>
</dbReference>
<evidence type="ECO:0000313" key="14">
    <source>
        <dbReference type="Proteomes" id="UP000053599"/>
    </source>
</evidence>
<dbReference type="GO" id="GO:0004312">
    <property type="term" value="F:fatty acid synthase activity"/>
    <property type="evidence" value="ECO:0007669"/>
    <property type="project" value="TreeGrafter"/>
</dbReference>
<dbReference type="PROSITE" id="PS52004">
    <property type="entry name" value="KS3_2"/>
    <property type="match status" value="1"/>
</dbReference>
<dbReference type="Pfam" id="PF16197">
    <property type="entry name" value="KAsynt_C_assoc"/>
    <property type="match status" value="1"/>
</dbReference>
<feature type="domain" description="Ketosynthase family 3 (KS3)" evidence="11">
    <location>
        <begin position="91"/>
        <end position="511"/>
    </location>
</feature>
<dbReference type="Gene3D" id="3.90.180.10">
    <property type="entry name" value="Medium-chain alcohol dehydrogenases, catalytic domain"/>
    <property type="match status" value="1"/>
</dbReference>
<dbReference type="SUPFAM" id="SSF50129">
    <property type="entry name" value="GroES-like"/>
    <property type="match status" value="1"/>
</dbReference>
<dbReference type="PROSITE" id="PS50075">
    <property type="entry name" value="CARRIER"/>
    <property type="match status" value="1"/>
</dbReference>
<dbReference type="GO" id="GO:0006633">
    <property type="term" value="P:fatty acid biosynthetic process"/>
    <property type="evidence" value="ECO:0007669"/>
    <property type="project" value="TreeGrafter"/>
</dbReference>
<dbReference type="InterPro" id="IPR057326">
    <property type="entry name" value="KR_dom"/>
</dbReference>
<dbReference type="Pfam" id="PF13602">
    <property type="entry name" value="ADH_zinc_N_2"/>
    <property type="match status" value="1"/>
</dbReference>